<organism evidence="2">
    <name type="scientific">Oryza sativa subsp. japonica</name>
    <name type="common">Rice</name>
    <dbReference type="NCBI Taxonomy" id="39947"/>
    <lineage>
        <taxon>Eukaryota</taxon>
        <taxon>Viridiplantae</taxon>
        <taxon>Streptophyta</taxon>
        <taxon>Embryophyta</taxon>
        <taxon>Tracheophyta</taxon>
        <taxon>Spermatophyta</taxon>
        <taxon>Magnoliopsida</taxon>
        <taxon>Liliopsida</taxon>
        <taxon>Poales</taxon>
        <taxon>Poaceae</taxon>
        <taxon>BOP clade</taxon>
        <taxon>Oryzoideae</taxon>
        <taxon>Oryzeae</taxon>
        <taxon>Oryzinae</taxon>
        <taxon>Oryza</taxon>
        <taxon>Oryza sativa</taxon>
    </lineage>
</organism>
<evidence type="ECO:0000313" key="2">
    <source>
        <dbReference type="EMBL" id="ABA97026.1"/>
    </source>
</evidence>
<proteinExistence type="predicted"/>
<reference evidence="2" key="1">
    <citation type="journal article" date="2005" name="BMC Biol.">
        <title>The sequence of rice chromosomes 11 and 12, rich in disease resistance genes and recent gene duplications.</title>
        <authorList>
            <consortium name="The rice chromosomes 11 and 12 sequencing consortia"/>
        </authorList>
    </citation>
    <scope>NUCLEOTIDE SEQUENCE [LARGE SCALE GENOMIC DNA]</scope>
</reference>
<feature type="compositionally biased region" description="Basic and acidic residues" evidence="1">
    <location>
        <begin position="42"/>
        <end position="64"/>
    </location>
</feature>
<evidence type="ECO:0000256" key="1">
    <source>
        <dbReference type="SAM" id="MobiDB-lite"/>
    </source>
</evidence>
<dbReference type="AlphaFoldDB" id="Q2QUD6"/>
<feature type="region of interest" description="Disordered" evidence="1">
    <location>
        <begin position="1"/>
        <end position="64"/>
    </location>
</feature>
<reference evidence="2" key="2">
    <citation type="submission" date="2005-04" db="EMBL/GenBank/DDBJ databases">
        <authorList>
            <person name="Buell C.R."/>
            <person name="Wing R.A."/>
            <person name="McCombie W.A."/>
            <person name="Ouyang S."/>
        </authorList>
    </citation>
    <scope>NUCLEOTIDE SEQUENCE</scope>
</reference>
<protein>
    <submittedName>
        <fullName evidence="2">Uncharacterized protein</fullName>
    </submittedName>
</protein>
<name>Q2QUD6_ORYSJ</name>
<feature type="compositionally biased region" description="Basic and acidic residues" evidence="1">
    <location>
        <begin position="1"/>
        <end position="12"/>
    </location>
</feature>
<sequence length="64" mass="6840">MARGGGDDDARGRGGGSPPPSLPDLVRGGRREGPNQIPFKEVIARDQGLQRERTAGWKRSRDGA</sequence>
<accession>Q2QUD6</accession>
<dbReference type="EMBL" id="DP000011">
    <property type="protein sequence ID" value="ABA97026.1"/>
    <property type="molecule type" value="Genomic_DNA"/>
</dbReference>
<gene>
    <name evidence="2" type="ordered locus">LOC_Os12g16610</name>
</gene>
<reference evidence="2" key="3">
    <citation type="submission" date="2006-01" db="EMBL/GenBank/DDBJ databases">
        <authorList>
            <person name="Buell R."/>
        </authorList>
    </citation>
    <scope>NUCLEOTIDE SEQUENCE</scope>
</reference>